<protein>
    <recommendedName>
        <fullName evidence="1">MATH domain-containing protein</fullName>
    </recommendedName>
</protein>
<keyword evidence="3" id="KW-1185">Reference proteome</keyword>
<dbReference type="Proteomes" id="UP001627154">
    <property type="component" value="Unassembled WGS sequence"/>
</dbReference>
<reference evidence="2 3" key="1">
    <citation type="journal article" date="2024" name="bioRxiv">
        <title>A reference genome for Trichogramma kaykai: A tiny desert-dwelling parasitoid wasp with competing sex-ratio distorters.</title>
        <authorList>
            <person name="Culotta J."/>
            <person name="Lindsey A.R."/>
        </authorList>
    </citation>
    <scope>NUCLEOTIDE SEQUENCE [LARGE SCALE GENOMIC DNA]</scope>
    <source>
        <strain evidence="2 3">KSX58</strain>
    </source>
</reference>
<evidence type="ECO:0000313" key="2">
    <source>
        <dbReference type="EMBL" id="KAL3400396.1"/>
    </source>
</evidence>
<gene>
    <name evidence="2" type="ORF">TKK_006261</name>
</gene>
<dbReference type="Gene3D" id="2.60.210.10">
    <property type="entry name" value="Apoptosis, Tumor Necrosis Factor Receptor Associated Protein 2, Chain A"/>
    <property type="match status" value="1"/>
</dbReference>
<proteinExistence type="predicted"/>
<sequence length="148" mass="16937">MSVKQIIQSSTTVTSDECIYTWTIKNYRLIKSKVGEKIESPKFGVGSDDKKYFQLSLYPAGDTKERAEGYISLFLRPVIDSTNKSDKLIYKCTLSAINNDEVVQQLTLHDDSAIGKGWAKFYKLEHIDKLISFENTKSSIVKIRQWTE</sequence>
<accession>A0ABD2X4Z8</accession>
<evidence type="ECO:0000259" key="1">
    <source>
        <dbReference type="PROSITE" id="PS50144"/>
    </source>
</evidence>
<dbReference type="SUPFAM" id="SSF49599">
    <property type="entry name" value="TRAF domain-like"/>
    <property type="match status" value="1"/>
</dbReference>
<organism evidence="2 3">
    <name type="scientific">Trichogramma kaykai</name>
    <dbReference type="NCBI Taxonomy" id="54128"/>
    <lineage>
        <taxon>Eukaryota</taxon>
        <taxon>Metazoa</taxon>
        <taxon>Ecdysozoa</taxon>
        <taxon>Arthropoda</taxon>
        <taxon>Hexapoda</taxon>
        <taxon>Insecta</taxon>
        <taxon>Pterygota</taxon>
        <taxon>Neoptera</taxon>
        <taxon>Endopterygota</taxon>
        <taxon>Hymenoptera</taxon>
        <taxon>Apocrita</taxon>
        <taxon>Proctotrupomorpha</taxon>
        <taxon>Chalcidoidea</taxon>
        <taxon>Trichogrammatidae</taxon>
        <taxon>Trichogramma</taxon>
    </lineage>
</organism>
<name>A0ABD2X4Z8_9HYME</name>
<dbReference type="AlphaFoldDB" id="A0ABD2X4Z8"/>
<feature type="domain" description="MATH" evidence="1">
    <location>
        <begin position="17"/>
        <end position="145"/>
    </location>
</feature>
<evidence type="ECO:0000313" key="3">
    <source>
        <dbReference type="Proteomes" id="UP001627154"/>
    </source>
</evidence>
<comment type="caution">
    <text evidence="2">The sequence shown here is derived from an EMBL/GenBank/DDBJ whole genome shotgun (WGS) entry which is preliminary data.</text>
</comment>
<dbReference type="InterPro" id="IPR002083">
    <property type="entry name" value="MATH/TRAF_dom"/>
</dbReference>
<dbReference type="EMBL" id="JBJJXI010000051">
    <property type="protein sequence ID" value="KAL3400396.1"/>
    <property type="molecule type" value="Genomic_DNA"/>
</dbReference>
<dbReference type="InterPro" id="IPR008974">
    <property type="entry name" value="TRAF-like"/>
</dbReference>
<dbReference type="PROSITE" id="PS50144">
    <property type="entry name" value="MATH"/>
    <property type="match status" value="1"/>
</dbReference>
<dbReference type="Pfam" id="PF22486">
    <property type="entry name" value="MATH_2"/>
    <property type="match status" value="1"/>
</dbReference>